<reference evidence="2 3" key="1">
    <citation type="submission" date="2014-07" db="EMBL/GenBank/DDBJ databases">
        <title>Genome of Flavobacterium reichenbachii LMG 25512.</title>
        <authorList>
            <person name="Stropko S.J."/>
            <person name="Pipes S.E."/>
            <person name="Newman J.D."/>
        </authorList>
    </citation>
    <scope>NUCLEOTIDE SEQUENCE [LARGE SCALE GENOMIC DNA]</scope>
    <source>
        <strain evidence="2 3">LMG 25512</strain>
    </source>
</reference>
<evidence type="ECO:0000313" key="3">
    <source>
        <dbReference type="Proteomes" id="UP000028715"/>
    </source>
</evidence>
<sequence>MYNPLADFKNTFYSVILFLVFPICFLQAQTVFEKLPNIETLSPKALKKIQKQKKNGLVITDTPAAIFINNYRGKNDKLFHKFKKLEQEIYKFSGFDGAVVASFPMMTTSSSGVSFKSGDAEFVLDSVYMPECGVILNDGKEAPVIIRGLKDSYVPEFKAYFGVANTEAFQKLVNKFEKKADRKSNRQFKKDFKNKINDINENEGEHIPFPVEAAGETNDVIFKTLFVEENIIPDYKTLKNTKKVYIEYTAGSWKGRNYTFEYDEQQRIVAYKRRLYDNTDIDTYKVKYFADGLIKKIEYISERIDINSKSYETILIKTPDPLTLRMLQVPSKGEGAAVSIELDDLYSYDFYYDTLHQLKEMKYLYGKMVLKDTKYDYQNKNLVKKVWTAFDSNKELLMVRTENFSYNKENEMIGRDYSHEQKGIESYSGSYIVSPKGEKEPGRSMTLTYYYDKQGRKVLIKETNENFPYEIKFTYEDFDTAD</sequence>
<dbReference type="EMBL" id="JPRL01000001">
    <property type="protein sequence ID" value="KFF05424.1"/>
    <property type="molecule type" value="Genomic_DNA"/>
</dbReference>
<keyword evidence="3" id="KW-1185">Reference proteome</keyword>
<keyword evidence="1" id="KW-0812">Transmembrane</keyword>
<organism evidence="2 3">
    <name type="scientific">Flavobacterium reichenbachii</name>
    <dbReference type="NCBI Taxonomy" id="362418"/>
    <lineage>
        <taxon>Bacteria</taxon>
        <taxon>Pseudomonadati</taxon>
        <taxon>Bacteroidota</taxon>
        <taxon>Flavobacteriia</taxon>
        <taxon>Flavobacteriales</taxon>
        <taxon>Flavobacteriaceae</taxon>
        <taxon>Flavobacterium</taxon>
    </lineage>
</organism>
<dbReference type="RefSeq" id="WP_035682824.1">
    <property type="nucleotide sequence ID" value="NZ_JPRL01000001.1"/>
</dbReference>
<accession>A0A085ZLW0</accession>
<evidence type="ECO:0000256" key="1">
    <source>
        <dbReference type="SAM" id="Phobius"/>
    </source>
</evidence>
<keyword evidence="1" id="KW-1133">Transmembrane helix</keyword>
<evidence type="ECO:0000313" key="2">
    <source>
        <dbReference type="EMBL" id="KFF05424.1"/>
    </source>
</evidence>
<protein>
    <submittedName>
        <fullName evidence="2">Uncharacterized protein</fullName>
    </submittedName>
</protein>
<dbReference type="OrthoDB" id="9920973at2"/>
<proteinExistence type="predicted"/>
<feature type="transmembrane region" description="Helical" evidence="1">
    <location>
        <begin position="12"/>
        <end position="32"/>
    </location>
</feature>
<gene>
    <name evidence="2" type="ORF">IW19_07765</name>
</gene>
<name>A0A085ZLW0_9FLAO</name>
<keyword evidence="1" id="KW-0472">Membrane</keyword>
<dbReference type="Proteomes" id="UP000028715">
    <property type="component" value="Unassembled WGS sequence"/>
</dbReference>
<dbReference type="AlphaFoldDB" id="A0A085ZLW0"/>
<comment type="caution">
    <text evidence="2">The sequence shown here is derived from an EMBL/GenBank/DDBJ whole genome shotgun (WGS) entry which is preliminary data.</text>
</comment>